<dbReference type="Pfam" id="PF18553">
    <property type="entry name" value="PheRS_DBD3"/>
    <property type="match status" value="1"/>
</dbReference>
<dbReference type="GO" id="GO:0005524">
    <property type="term" value="F:ATP binding"/>
    <property type="evidence" value="ECO:0007669"/>
    <property type="project" value="UniProtKB-UniRule"/>
</dbReference>
<keyword evidence="9 11" id="KW-0648">Protein biosynthesis</keyword>
<evidence type="ECO:0000256" key="9">
    <source>
        <dbReference type="ARBA" id="ARBA00022917"/>
    </source>
</evidence>
<dbReference type="InterPro" id="IPR036390">
    <property type="entry name" value="WH_DNA-bd_sf"/>
</dbReference>
<dbReference type="GO" id="GO:0000287">
    <property type="term" value="F:magnesium ion binding"/>
    <property type="evidence" value="ECO:0007669"/>
    <property type="project" value="UniProtKB-UniRule"/>
</dbReference>
<evidence type="ECO:0000256" key="7">
    <source>
        <dbReference type="ARBA" id="ARBA00022840"/>
    </source>
</evidence>
<evidence type="ECO:0000256" key="2">
    <source>
        <dbReference type="ARBA" id="ARBA00006703"/>
    </source>
</evidence>
<dbReference type="EMBL" id="DTFF01000012">
    <property type="protein sequence ID" value="HGI87017.1"/>
    <property type="molecule type" value="Genomic_DNA"/>
</dbReference>
<keyword evidence="5 11" id="KW-0479">Metal-binding</keyword>
<accession>A0A7C4BC75</accession>
<dbReference type="NCBIfam" id="TIGR00468">
    <property type="entry name" value="pheS"/>
    <property type="match status" value="1"/>
</dbReference>
<comment type="caution">
    <text evidence="13">The sequence shown here is derived from an EMBL/GenBank/DDBJ whole genome shotgun (WGS) entry which is preliminary data.</text>
</comment>
<dbReference type="SUPFAM" id="SSF55681">
    <property type="entry name" value="Class II aaRS and biotin synthetases"/>
    <property type="match status" value="1"/>
</dbReference>
<feature type="binding site" evidence="11">
    <location>
        <position position="425"/>
    </location>
    <ligand>
        <name>Mg(2+)</name>
        <dbReference type="ChEBI" id="CHEBI:18420"/>
        <note>ligand shared with heterodimeric partner</note>
    </ligand>
</feature>
<evidence type="ECO:0000313" key="13">
    <source>
        <dbReference type="EMBL" id="HGI87017.1"/>
    </source>
</evidence>
<dbReference type="Gene3D" id="1.10.10.2330">
    <property type="match status" value="1"/>
</dbReference>
<comment type="cofactor">
    <cofactor evidence="11">
        <name>Mg(2+)</name>
        <dbReference type="ChEBI" id="CHEBI:18420"/>
    </cofactor>
    <text evidence="11">Binds 2 magnesium ions per tetramer.</text>
</comment>
<dbReference type="EC" id="6.1.1.20" evidence="11"/>
<dbReference type="GO" id="GO:0004826">
    <property type="term" value="F:phenylalanine-tRNA ligase activity"/>
    <property type="evidence" value="ECO:0007669"/>
    <property type="project" value="UniProtKB-UniRule"/>
</dbReference>
<dbReference type="PROSITE" id="PS50862">
    <property type="entry name" value="AA_TRNA_LIGASE_II"/>
    <property type="match status" value="1"/>
</dbReference>
<dbReference type="Pfam" id="PF01409">
    <property type="entry name" value="tRNA-synt_2d"/>
    <property type="match status" value="1"/>
</dbReference>
<dbReference type="HAMAP" id="MF_00282">
    <property type="entry name" value="Phe_tRNA_synth_alpha2"/>
    <property type="match status" value="1"/>
</dbReference>
<comment type="catalytic activity">
    <reaction evidence="11">
        <text>tRNA(Phe) + L-phenylalanine + ATP = L-phenylalanyl-tRNA(Phe) + AMP + diphosphate + H(+)</text>
        <dbReference type="Rhea" id="RHEA:19413"/>
        <dbReference type="Rhea" id="RHEA-COMP:9668"/>
        <dbReference type="Rhea" id="RHEA-COMP:9699"/>
        <dbReference type="ChEBI" id="CHEBI:15378"/>
        <dbReference type="ChEBI" id="CHEBI:30616"/>
        <dbReference type="ChEBI" id="CHEBI:33019"/>
        <dbReference type="ChEBI" id="CHEBI:58095"/>
        <dbReference type="ChEBI" id="CHEBI:78442"/>
        <dbReference type="ChEBI" id="CHEBI:78531"/>
        <dbReference type="ChEBI" id="CHEBI:456215"/>
        <dbReference type="EC" id="6.1.1.20"/>
    </reaction>
</comment>
<dbReference type="CDD" id="cd00496">
    <property type="entry name" value="PheRS_alpha_core"/>
    <property type="match status" value="1"/>
</dbReference>
<dbReference type="SUPFAM" id="SSF46785">
    <property type="entry name" value="Winged helix' DNA-binding domain"/>
    <property type="match status" value="1"/>
</dbReference>
<dbReference type="PANTHER" id="PTHR11538">
    <property type="entry name" value="PHENYLALANYL-TRNA SYNTHETASE"/>
    <property type="match status" value="1"/>
</dbReference>
<dbReference type="PANTHER" id="PTHR11538:SF40">
    <property type="entry name" value="PHENYLALANINE--TRNA LIGASE ALPHA SUBUNIT"/>
    <property type="match status" value="1"/>
</dbReference>
<dbReference type="Gene3D" id="3.30.930.10">
    <property type="entry name" value="Bira Bifunctional Protein, Domain 2"/>
    <property type="match status" value="1"/>
</dbReference>
<evidence type="ECO:0000256" key="1">
    <source>
        <dbReference type="ARBA" id="ARBA00004496"/>
    </source>
</evidence>
<dbReference type="AlphaFoldDB" id="A0A7C4BC75"/>
<evidence type="ECO:0000259" key="12">
    <source>
        <dbReference type="PROSITE" id="PS50862"/>
    </source>
</evidence>
<keyword evidence="7 11" id="KW-0067">ATP-binding</keyword>
<dbReference type="InterPro" id="IPR040725">
    <property type="entry name" value="PheRS_DBD3"/>
</dbReference>
<dbReference type="InterPro" id="IPR004529">
    <property type="entry name" value="Phe-tRNA-synth_IIc_asu"/>
</dbReference>
<protein>
    <recommendedName>
        <fullName evidence="11">Phenylalanine--tRNA ligase alpha subunit</fullName>
        <ecNumber evidence="11">6.1.1.20</ecNumber>
    </recommendedName>
    <alternativeName>
        <fullName evidence="11">Phenylalanyl-tRNA synthetase alpha subunit</fullName>
        <shortName evidence="11">PheRS</shortName>
    </alternativeName>
</protein>
<dbReference type="InterPro" id="IPR006195">
    <property type="entry name" value="aa-tRNA-synth_II"/>
</dbReference>
<dbReference type="Gene3D" id="3.30.1370.240">
    <property type="match status" value="1"/>
</dbReference>
<evidence type="ECO:0000256" key="3">
    <source>
        <dbReference type="ARBA" id="ARBA00022490"/>
    </source>
</evidence>
<comment type="caution">
    <text evidence="11">Lacks conserved residue(s) required for the propagation of feature annotation.</text>
</comment>
<name>A0A7C4BC75_9CREN</name>
<dbReference type="NCBIfam" id="NF003210">
    <property type="entry name" value="PRK04172.1"/>
    <property type="match status" value="1"/>
</dbReference>
<dbReference type="GO" id="GO:0006432">
    <property type="term" value="P:phenylalanyl-tRNA aminoacylation"/>
    <property type="evidence" value="ECO:0007669"/>
    <property type="project" value="UniProtKB-UniRule"/>
</dbReference>
<keyword evidence="3 11" id="KW-0963">Cytoplasm</keyword>
<proteinExistence type="inferred from homology"/>
<evidence type="ECO:0000256" key="11">
    <source>
        <dbReference type="HAMAP-Rule" id="MF_00282"/>
    </source>
</evidence>
<comment type="similarity">
    <text evidence="2 11">Belongs to the class-II aminoacyl-tRNA synthetase family. Phe-tRNA synthetase alpha subunit type 2 subfamily.</text>
</comment>
<feature type="domain" description="Aminoacyl-transfer RNA synthetases class-II family profile" evidence="12">
    <location>
        <begin position="251"/>
        <end position="497"/>
    </location>
</feature>
<comment type="subcellular location">
    <subcellularLocation>
        <location evidence="1 11">Cytoplasm</location>
    </subcellularLocation>
</comment>
<keyword evidence="4 11" id="KW-0436">Ligase</keyword>
<dbReference type="InterPro" id="IPR002319">
    <property type="entry name" value="Phenylalanyl-tRNA_Synthase"/>
</dbReference>
<dbReference type="GO" id="GO:0000049">
    <property type="term" value="F:tRNA binding"/>
    <property type="evidence" value="ECO:0007669"/>
    <property type="project" value="InterPro"/>
</dbReference>
<dbReference type="InterPro" id="IPR045864">
    <property type="entry name" value="aa-tRNA-synth_II/BPL/LPL"/>
</dbReference>
<keyword evidence="6 11" id="KW-0547">Nucleotide-binding</keyword>
<comment type="subunit">
    <text evidence="11">Tetramer of two alpha and two beta subunits.</text>
</comment>
<gene>
    <name evidence="11" type="primary">pheS</name>
    <name evidence="13" type="ORF">ENV14_01260</name>
</gene>
<evidence type="ECO:0000256" key="8">
    <source>
        <dbReference type="ARBA" id="ARBA00022842"/>
    </source>
</evidence>
<evidence type="ECO:0000256" key="10">
    <source>
        <dbReference type="ARBA" id="ARBA00023146"/>
    </source>
</evidence>
<dbReference type="InterPro" id="IPR022917">
    <property type="entry name" value="Phe_tRNA_ligase_alpha_bac/arc"/>
</dbReference>
<feature type="binding site" evidence="11">
    <location>
        <position position="423"/>
    </location>
    <ligand>
        <name>L-phenylalanine</name>
        <dbReference type="ChEBI" id="CHEBI:58095"/>
    </ligand>
</feature>
<dbReference type="Gene3D" id="1.10.10.2320">
    <property type="match status" value="1"/>
</dbReference>
<sequence>MSYGVLLIVSRLELSSSEIAILKRLIEINRVVEISELARISGFTEQSISSILELLKSKGIIEVQEHVVTIGKTTEEGMGYLDGLPEEKVVRFVQEKGGEVSIDEVKAQLGEAIASIGISWAVKRGWVRIDRGFVKVVSYKPLNEHRGKLEMFSLWREVGRDIESDAVFQELVKRKLIEIRVVKRRYIKLSIPVEEARKLASQKSVVSRLTHELIATGSWRNYELKPFNLEASPPIVYPGKKHFFKEFVELIRDVMEGLGFEEVYDDYVIPELWNFDILFQAQDHPSRDIHDILIVEGYADLSPFSDITERVRNVHESGGYCGSVGWRYKWSYEKASKLMLRSHTTAVTARHLIGREPPARLYTIARVFRRDNPDPRHSPEFTNFDGVIMEKGFAFRKLLGLLSQILKAIGIEKFKFKPAYFPFTEPSVEGYGYVPGYGWIEVFGAGMFRPEVLEILGVSTPVGAWGMGVERLAMVVYGINDIRLLFSKDVELIRTFPYVKKHYVR</sequence>
<evidence type="ECO:0000256" key="4">
    <source>
        <dbReference type="ARBA" id="ARBA00022598"/>
    </source>
</evidence>
<feature type="binding site" evidence="11">
    <location>
        <position position="345"/>
    </location>
    <ligand>
        <name>L-phenylalanine</name>
        <dbReference type="ChEBI" id="CHEBI:58095"/>
    </ligand>
</feature>
<reference evidence="13" key="1">
    <citation type="journal article" date="2020" name="mSystems">
        <title>Genome- and Community-Level Interaction Insights into Carbon Utilization and Element Cycling Functions of Hydrothermarchaeota in Hydrothermal Sediment.</title>
        <authorList>
            <person name="Zhou Z."/>
            <person name="Liu Y."/>
            <person name="Xu W."/>
            <person name="Pan J."/>
            <person name="Luo Z.H."/>
            <person name="Li M."/>
        </authorList>
    </citation>
    <scope>NUCLEOTIDE SEQUENCE [LARGE SCALE GENOMIC DNA]</scope>
    <source>
        <strain evidence="13">SpSt-732</strain>
    </source>
</reference>
<organism evidence="13">
    <name type="scientific">Ignisphaera aggregans</name>
    <dbReference type="NCBI Taxonomy" id="334771"/>
    <lineage>
        <taxon>Archaea</taxon>
        <taxon>Thermoproteota</taxon>
        <taxon>Thermoprotei</taxon>
        <taxon>Desulfurococcales</taxon>
        <taxon>Desulfurococcaceae</taxon>
        <taxon>Ignisphaera</taxon>
    </lineage>
</organism>
<dbReference type="GO" id="GO:0005737">
    <property type="term" value="C:cytoplasm"/>
    <property type="evidence" value="ECO:0007669"/>
    <property type="project" value="UniProtKB-SubCell"/>
</dbReference>
<evidence type="ECO:0000256" key="5">
    <source>
        <dbReference type="ARBA" id="ARBA00022723"/>
    </source>
</evidence>
<feature type="binding site" evidence="11">
    <location>
        <position position="448"/>
    </location>
    <ligand>
        <name>L-phenylalanine</name>
        <dbReference type="ChEBI" id="CHEBI:58095"/>
    </ligand>
</feature>
<keyword evidence="8 11" id="KW-0460">Magnesium</keyword>
<keyword evidence="10 11" id="KW-0030">Aminoacyl-tRNA synthetase</keyword>
<evidence type="ECO:0000256" key="6">
    <source>
        <dbReference type="ARBA" id="ARBA00022741"/>
    </source>
</evidence>